<dbReference type="Proteomes" id="UP001437256">
    <property type="component" value="Unassembled WGS sequence"/>
</dbReference>
<accession>A0ABR2ZLN3</accession>
<evidence type="ECO:0000313" key="2">
    <source>
        <dbReference type="Proteomes" id="UP001437256"/>
    </source>
</evidence>
<name>A0ABR2ZLN3_9AGAR</name>
<sequence>MEMFKRVHSERNLDEIGREECQEYLDRWQRIITSDLPGRIISSTEKTMILDAMIHLSSISGLVPECLDIQDVGIQDLVPVLGVPV</sequence>
<proteinExistence type="predicted"/>
<reference evidence="1 2" key="1">
    <citation type="submission" date="2024-05" db="EMBL/GenBank/DDBJ databases">
        <title>A draft genome resource for the thread blight pathogen Marasmius tenuissimus strain MS-2.</title>
        <authorList>
            <person name="Yulfo-Soto G.E."/>
            <person name="Baruah I.K."/>
            <person name="Amoako-Attah I."/>
            <person name="Bukari Y."/>
            <person name="Meinhardt L.W."/>
            <person name="Bailey B.A."/>
            <person name="Cohen S.P."/>
        </authorList>
    </citation>
    <scope>NUCLEOTIDE SEQUENCE [LARGE SCALE GENOMIC DNA]</scope>
    <source>
        <strain evidence="1 2">MS-2</strain>
    </source>
</reference>
<gene>
    <name evidence="1" type="ORF">AAF712_010832</name>
</gene>
<evidence type="ECO:0000313" key="1">
    <source>
        <dbReference type="EMBL" id="KAL0062263.1"/>
    </source>
</evidence>
<organism evidence="1 2">
    <name type="scientific">Marasmius tenuissimus</name>
    <dbReference type="NCBI Taxonomy" id="585030"/>
    <lineage>
        <taxon>Eukaryota</taxon>
        <taxon>Fungi</taxon>
        <taxon>Dikarya</taxon>
        <taxon>Basidiomycota</taxon>
        <taxon>Agaricomycotina</taxon>
        <taxon>Agaricomycetes</taxon>
        <taxon>Agaricomycetidae</taxon>
        <taxon>Agaricales</taxon>
        <taxon>Marasmiineae</taxon>
        <taxon>Marasmiaceae</taxon>
        <taxon>Marasmius</taxon>
    </lineage>
</organism>
<protein>
    <submittedName>
        <fullName evidence="1">Uncharacterized protein</fullName>
    </submittedName>
</protein>
<dbReference type="EMBL" id="JBBXMP010000109">
    <property type="protein sequence ID" value="KAL0062263.1"/>
    <property type="molecule type" value="Genomic_DNA"/>
</dbReference>
<comment type="caution">
    <text evidence="1">The sequence shown here is derived from an EMBL/GenBank/DDBJ whole genome shotgun (WGS) entry which is preliminary data.</text>
</comment>
<keyword evidence="2" id="KW-1185">Reference proteome</keyword>